<reference evidence="1 2" key="1">
    <citation type="submission" date="2016-01" db="EMBL/GenBank/DDBJ databases">
        <title>The draft genome sequence of Aquimarina sp. RZW4-3-2.</title>
        <authorList>
            <person name="Wang Y."/>
        </authorList>
    </citation>
    <scope>NUCLEOTIDE SEQUENCE [LARGE SCALE GENOMIC DNA]</scope>
    <source>
        <strain evidence="1 2">RZW4-3-2</strain>
    </source>
</reference>
<gene>
    <name evidence="1" type="ORF">AWE51_02355</name>
</gene>
<organism evidence="1 2">
    <name type="scientific">Aquimarina aggregata</name>
    <dbReference type="NCBI Taxonomy" id="1642818"/>
    <lineage>
        <taxon>Bacteria</taxon>
        <taxon>Pseudomonadati</taxon>
        <taxon>Bacteroidota</taxon>
        <taxon>Flavobacteriia</taxon>
        <taxon>Flavobacteriales</taxon>
        <taxon>Flavobacteriaceae</taxon>
        <taxon>Aquimarina</taxon>
    </lineage>
</organism>
<protein>
    <submittedName>
        <fullName evidence="1">Uncharacterized protein</fullName>
    </submittedName>
</protein>
<evidence type="ECO:0000313" key="2">
    <source>
        <dbReference type="Proteomes" id="UP000076715"/>
    </source>
</evidence>
<keyword evidence="2" id="KW-1185">Reference proteome</keyword>
<dbReference type="AlphaFoldDB" id="A0A163CDN9"/>
<dbReference type="Proteomes" id="UP000076715">
    <property type="component" value="Unassembled WGS sequence"/>
</dbReference>
<dbReference type="STRING" id="1642818.AWE51_02355"/>
<proteinExistence type="predicted"/>
<dbReference type="Pfam" id="PF14412">
    <property type="entry name" value="AHH"/>
    <property type="match status" value="1"/>
</dbReference>
<dbReference type="EMBL" id="LQRT01000002">
    <property type="protein sequence ID" value="KZS42302.1"/>
    <property type="molecule type" value="Genomic_DNA"/>
</dbReference>
<sequence length="759" mass="84439">MATYINKLQASGNTLDEAVEDFKRKLEYVMVPMYPEEFETREIQGQTYMYLNGEWSLQLDEVVVTARTITNTRAFIIASSGIRLHKTASPHDTEYVSARSGKNVSATNIATTIYKPGEEILYIGPSQNAKGWAFIQTNDGKQGHIERHHIMILEKNAILDNFTQAYHYVKQEGEGLESIINTYFANYNFKRGKDKRTIAEALIFLNQSSDHDHGLYFKQEEKGIFEKVHSGVIDAHDPWFQKARELYKTVQVPLYTVLRIPTAAYIEYLAKIGKLSQRPDLVNEMINVGEIIVDVAAGIAGVIVGIIEGFVVGIWDALVGLVDLVSSIIDVIKKLVQGTFIEDLKKMYAMMIGLSWEDIKKLGDAISGGLISQIQNFSTLSAFEKGRVIGKIIGMVLLEVVLAFFTGGAANAAKWAGKLGKFAKVAKTIAKVGDDVLGPLNKMNKKLIDKISDKVPKKFKNKNGKGDYDDNEKNRVLKQTILNLVRAKTLALDEVGATLSQLKTDLFFLAKPLPGAKFFFPPEIGMPGTYDVYFKASPKKKVANDFTSGTKGKNIADTKAAGLLNKKINDLKKAPDGYQIVKTKKGKQIKRLDADNPNTPQLTVNDKGEIIEYKGPKNNRISVSGKLRRILGTPDGHQAHHLVADNVVQKSKLHTLARKKDLYDLDRKGNGISLAETVEDFAKDPTGMSSKLPLHKGNHKEWDKLTTGVIEEYERRLIKKFGKLDIPPVTEEAMKLSLEGIEKKLLKEMNGLPSGIKLE</sequence>
<evidence type="ECO:0000313" key="1">
    <source>
        <dbReference type="EMBL" id="KZS42302.1"/>
    </source>
</evidence>
<dbReference type="InterPro" id="IPR032871">
    <property type="entry name" value="AHH_dom_containing"/>
</dbReference>
<dbReference type="RefSeq" id="WP_066309790.1">
    <property type="nucleotide sequence ID" value="NZ_LQRT01000002.1"/>
</dbReference>
<name>A0A163CDN9_9FLAO</name>
<accession>A0A163CDN9</accession>
<dbReference type="OrthoDB" id="876159at2"/>
<comment type="caution">
    <text evidence="1">The sequence shown here is derived from an EMBL/GenBank/DDBJ whole genome shotgun (WGS) entry which is preliminary data.</text>
</comment>